<evidence type="ECO:0000313" key="7">
    <source>
        <dbReference type="Proteomes" id="UP000076727"/>
    </source>
</evidence>
<accession>A0A165KY84</accession>
<keyword evidence="7" id="KW-1185">Reference proteome</keyword>
<keyword evidence="1" id="KW-0479">Metal-binding</keyword>
<evidence type="ECO:0000256" key="2">
    <source>
        <dbReference type="ARBA" id="ARBA00022771"/>
    </source>
</evidence>
<evidence type="ECO:0000259" key="5">
    <source>
        <dbReference type="PROSITE" id="PS50865"/>
    </source>
</evidence>
<dbReference type="STRING" id="1314783.A0A165KY84"/>
<dbReference type="Pfam" id="PF01753">
    <property type="entry name" value="zf-MYND"/>
    <property type="match status" value="1"/>
</dbReference>
<proteinExistence type="predicted"/>
<dbReference type="SUPFAM" id="SSF144232">
    <property type="entry name" value="HIT/MYND zinc finger-like"/>
    <property type="match status" value="1"/>
</dbReference>
<dbReference type="Proteomes" id="UP000076727">
    <property type="component" value="Unassembled WGS sequence"/>
</dbReference>
<dbReference type="PROSITE" id="PS50865">
    <property type="entry name" value="ZF_MYND_2"/>
    <property type="match status" value="1"/>
</dbReference>
<reference evidence="6 7" key="1">
    <citation type="journal article" date="2016" name="Mol. Biol. Evol.">
        <title>Comparative Genomics of Early-Diverging Mushroom-Forming Fungi Provides Insights into the Origins of Lignocellulose Decay Capabilities.</title>
        <authorList>
            <person name="Nagy L.G."/>
            <person name="Riley R."/>
            <person name="Tritt A."/>
            <person name="Adam C."/>
            <person name="Daum C."/>
            <person name="Floudas D."/>
            <person name="Sun H."/>
            <person name="Yadav J.S."/>
            <person name="Pangilinan J."/>
            <person name="Larsson K.H."/>
            <person name="Matsuura K."/>
            <person name="Barry K."/>
            <person name="Labutti K."/>
            <person name="Kuo R."/>
            <person name="Ohm R.A."/>
            <person name="Bhattacharya S.S."/>
            <person name="Shirouzu T."/>
            <person name="Yoshinaga Y."/>
            <person name="Martin F.M."/>
            <person name="Grigoriev I.V."/>
            <person name="Hibbett D.S."/>
        </authorList>
    </citation>
    <scope>NUCLEOTIDE SEQUENCE [LARGE SCALE GENOMIC DNA]</scope>
    <source>
        <strain evidence="6 7">L-15889</strain>
    </source>
</reference>
<sequence>VHATDALHSRPASSSDPRCEPVVVYHLSSIIVQTLSCAVHGKLPSDSHKARQGTQECNFCLKSRSEVGRLFACSSCKLALYCSAECQKAGWSFHKSVCKSMEKERSQLKEMDKLFLSANGVIRKTVNPTAPLPSAIMDGFCSFAEKFKLPLMEAGYNALRVAKDPSFSARAVLLVRLDYASERAQSSRLWARFKVLYALPMTYDELCKTYGREEMQQFIDQFDMLRSIQSRAADFVASVTILLFAWCNVVDPPVPLHYPVPIEVTPAYLRAVTVSDTWGQRLEDIVEKISSRQATARG</sequence>
<evidence type="ECO:0000313" key="6">
    <source>
        <dbReference type="EMBL" id="KZT63749.1"/>
    </source>
</evidence>
<evidence type="ECO:0000256" key="1">
    <source>
        <dbReference type="ARBA" id="ARBA00022723"/>
    </source>
</evidence>
<evidence type="ECO:0000256" key="3">
    <source>
        <dbReference type="ARBA" id="ARBA00022833"/>
    </source>
</evidence>
<gene>
    <name evidence="6" type="ORF">DAEQUDRAFT_89062</name>
</gene>
<dbReference type="OrthoDB" id="2727672at2759"/>
<feature type="domain" description="MYND-type" evidence="5">
    <location>
        <begin position="57"/>
        <end position="98"/>
    </location>
</feature>
<keyword evidence="2 4" id="KW-0863">Zinc-finger</keyword>
<evidence type="ECO:0000256" key="4">
    <source>
        <dbReference type="PROSITE-ProRule" id="PRU00134"/>
    </source>
</evidence>
<name>A0A165KY84_9APHY</name>
<dbReference type="PROSITE" id="PS01360">
    <property type="entry name" value="ZF_MYND_1"/>
    <property type="match status" value="1"/>
</dbReference>
<dbReference type="Gene3D" id="6.10.140.2220">
    <property type="match status" value="1"/>
</dbReference>
<dbReference type="EMBL" id="KV429159">
    <property type="protein sequence ID" value="KZT63749.1"/>
    <property type="molecule type" value="Genomic_DNA"/>
</dbReference>
<dbReference type="InterPro" id="IPR002893">
    <property type="entry name" value="Znf_MYND"/>
</dbReference>
<dbReference type="AlphaFoldDB" id="A0A165KY84"/>
<feature type="non-terminal residue" evidence="6">
    <location>
        <position position="1"/>
    </location>
</feature>
<organism evidence="6 7">
    <name type="scientific">Daedalea quercina L-15889</name>
    <dbReference type="NCBI Taxonomy" id="1314783"/>
    <lineage>
        <taxon>Eukaryota</taxon>
        <taxon>Fungi</taxon>
        <taxon>Dikarya</taxon>
        <taxon>Basidiomycota</taxon>
        <taxon>Agaricomycotina</taxon>
        <taxon>Agaricomycetes</taxon>
        <taxon>Polyporales</taxon>
        <taxon>Fomitopsis</taxon>
    </lineage>
</organism>
<protein>
    <recommendedName>
        <fullName evidence="5">MYND-type domain-containing protein</fullName>
    </recommendedName>
</protein>
<dbReference type="GO" id="GO:0008270">
    <property type="term" value="F:zinc ion binding"/>
    <property type="evidence" value="ECO:0007669"/>
    <property type="project" value="UniProtKB-KW"/>
</dbReference>
<keyword evidence="3" id="KW-0862">Zinc</keyword>